<evidence type="ECO:0000313" key="2">
    <source>
        <dbReference type="EMBL" id="NBI08339.1"/>
    </source>
</evidence>
<evidence type="ECO:0000256" key="1">
    <source>
        <dbReference type="SAM" id="Phobius"/>
    </source>
</evidence>
<proteinExistence type="predicted"/>
<comment type="caution">
    <text evidence="2">The sequence shown here is derived from an EMBL/GenBank/DDBJ whole genome shotgun (WGS) entry which is preliminary data.</text>
</comment>
<protein>
    <submittedName>
        <fullName evidence="2">Uncharacterized protein</fullName>
    </submittedName>
</protein>
<dbReference type="Proteomes" id="UP000467132">
    <property type="component" value="Unassembled WGS sequence"/>
</dbReference>
<organism evidence="2 3">
    <name type="scientific">Senegalia massiliensis</name>
    <dbReference type="NCBI Taxonomy" id="1720316"/>
    <lineage>
        <taxon>Bacteria</taxon>
        <taxon>Bacillati</taxon>
        <taxon>Bacillota</taxon>
        <taxon>Clostridia</taxon>
        <taxon>Eubacteriales</taxon>
        <taxon>Clostridiaceae</taxon>
        <taxon>Senegalia</taxon>
    </lineage>
</organism>
<accession>A0A845R300</accession>
<name>A0A845R300_9CLOT</name>
<keyword evidence="1" id="KW-0812">Transmembrane</keyword>
<dbReference type="AlphaFoldDB" id="A0A845R300"/>
<feature type="transmembrane region" description="Helical" evidence="1">
    <location>
        <begin position="64"/>
        <end position="82"/>
    </location>
</feature>
<keyword evidence="1" id="KW-1133">Transmembrane helix</keyword>
<dbReference type="RefSeq" id="WP_160198799.1">
    <property type="nucleotide sequence ID" value="NZ_QXXA01000030.1"/>
</dbReference>
<feature type="transmembrane region" description="Helical" evidence="1">
    <location>
        <begin position="12"/>
        <end position="28"/>
    </location>
</feature>
<keyword evidence="1" id="KW-0472">Membrane</keyword>
<evidence type="ECO:0000313" key="3">
    <source>
        <dbReference type="Proteomes" id="UP000467132"/>
    </source>
</evidence>
<reference evidence="2 3" key="1">
    <citation type="submission" date="2018-08" db="EMBL/GenBank/DDBJ databases">
        <title>Murine metabolic-syndrome-specific gut microbial biobank.</title>
        <authorList>
            <person name="Liu C."/>
        </authorList>
    </citation>
    <scope>NUCLEOTIDE SEQUENCE [LARGE SCALE GENOMIC DNA]</scope>
    <source>
        <strain evidence="2 3">583</strain>
    </source>
</reference>
<dbReference type="EMBL" id="QXXA01000030">
    <property type="protein sequence ID" value="NBI08339.1"/>
    <property type="molecule type" value="Genomic_DNA"/>
</dbReference>
<sequence>MNLKTKNKESLYALLYKIILIAIIALYNSNNPKAIMFTKLTVPLHNIYLSIISLNNNNSFKSKIFDLVLIPLSSTIVISLILEFY</sequence>
<gene>
    <name evidence="2" type="ORF">D3Z33_15915</name>
</gene>
<keyword evidence="3" id="KW-1185">Reference proteome</keyword>